<proteinExistence type="predicted"/>
<sequence length="248" mass="26678">MADRVQFEVLQHQCGSYLKLKLPPAPNVVVFGPRDGFLSAGASVRSRVPPRRISKLAPLQEYWSVDDSQPDVIVGSAGPCAIIVIDLTGPIHVRPGSILACESTVAFNSVGFFTTGWIEASGTGKIALYSPGPVFALADANQRSQISAARVLAYTCESASKSVGDDATLWCPAEPCTVWITTSRHNASTQRALVATSNEGTMSVRTCWGITKQIFLVAICALIFILFSDSIENFDYKTVVTSITNLFK</sequence>
<keyword evidence="1" id="KW-0472">Membrane</keyword>
<evidence type="ECO:0000313" key="4">
    <source>
        <dbReference type="Proteomes" id="UP000039324"/>
    </source>
</evidence>
<keyword evidence="1" id="KW-0812">Transmembrane</keyword>
<dbReference type="EMBL" id="OVEO01000004">
    <property type="protein sequence ID" value="SPQ95824.1"/>
    <property type="molecule type" value="Genomic_DNA"/>
</dbReference>
<dbReference type="Proteomes" id="UP000290189">
    <property type="component" value="Unassembled WGS sequence"/>
</dbReference>
<dbReference type="Gene3D" id="3.60.160.10">
    <property type="entry name" value="Mitochondrial biogenesis AIM24"/>
    <property type="match status" value="1"/>
</dbReference>
<evidence type="ECO:0000313" key="2">
    <source>
        <dbReference type="EMBL" id="CEO98548.1"/>
    </source>
</evidence>
<dbReference type="EMBL" id="CDSF01000085">
    <property type="protein sequence ID" value="CEO98548.1"/>
    <property type="molecule type" value="Genomic_DNA"/>
</dbReference>
<feature type="transmembrane region" description="Helical" evidence="1">
    <location>
        <begin position="208"/>
        <end position="227"/>
    </location>
</feature>
<keyword evidence="1" id="KW-1133">Transmembrane helix</keyword>
<evidence type="ECO:0000313" key="5">
    <source>
        <dbReference type="Proteomes" id="UP000290189"/>
    </source>
</evidence>
<organism evidence="2 4">
    <name type="scientific">Plasmodiophora brassicae</name>
    <name type="common">Clubroot disease agent</name>
    <dbReference type="NCBI Taxonomy" id="37360"/>
    <lineage>
        <taxon>Eukaryota</taxon>
        <taxon>Sar</taxon>
        <taxon>Rhizaria</taxon>
        <taxon>Endomyxa</taxon>
        <taxon>Phytomyxea</taxon>
        <taxon>Plasmodiophorida</taxon>
        <taxon>Plasmodiophoridae</taxon>
        <taxon>Plasmodiophora</taxon>
    </lineage>
</organism>
<dbReference type="SUPFAM" id="SSF51219">
    <property type="entry name" value="TRAP-like"/>
    <property type="match status" value="1"/>
</dbReference>
<dbReference type="Proteomes" id="UP000039324">
    <property type="component" value="Unassembled WGS sequence"/>
</dbReference>
<name>A0A0G4IT72_PLABS</name>
<dbReference type="InterPro" id="IPR016031">
    <property type="entry name" value="Trp_RNA-bd_attenuator-like_dom"/>
</dbReference>
<dbReference type="InterPro" id="IPR036983">
    <property type="entry name" value="AIM24_sf"/>
</dbReference>
<geneLocation type="mitochondrion" evidence="3"/>
<keyword evidence="4" id="KW-1185">Reference proteome</keyword>
<gene>
    <name evidence="2" type="ORF">PBRA_006662</name>
    <name evidence="3" type="ORF">PLBR_LOCUS3039</name>
</gene>
<evidence type="ECO:0000313" key="3">
    <source>
        <dbReference type="EMBL" id="SPQ95824.1"/>
    </source>
</evidence>
<reference evidence="3 5" key="2">
    <citation type="submission" date="2018-03" db="EMBL/GenBank/DDBJ databases">
        <authorList>
            <person name="Fogelqvist J."/>
        </authorList>
    </citation>
    <scope>NUCLEOTIDE SEQUENCE [LARGE SCALE GENOMIC DNA]</scope>
</reference>
<evidence type="ECO:0000256" key="1">
    <source>
        <dbReference type="SAM" id="Phobius"/>
    </source>
</evidence>
<protein>
    <submittedName>
        <fullName evidence="2">Uncharacterized protein</fullName>
    </submittedName>
</protein>
<reference evidence="2 4" key="1">
    <citation type="submission" date="2015-02" db="EMBL/GenBank/DDBJ databases">
        <authorList>
            <person name="Chooi Y.-H."/>
        </authorList>
    </citation>
    <scope>NUCLEOTIDE SEQUENCE [LARGE SCALE GENOMIC DNA]</scope>
    <source>
        <strain evidence="2">E3</strain>
    </source>
</reference>
<keyword evidence="3" id="KW-0496">Mitochondrion</keyword>
<accession>A0A0G4IT72</accession>
<dbReference type="AlphaFoldDB" id="A0A0G4IT72"/>